<gene>
    <name evidence="3" type="ORF">HHL22_05460</name>
</gene>
<dbReference type="Proteomes" id="UP000559626">
    <property type="component" value="Unassembled WGS sequence"/>
</dbReference>
<dbReference type="InterPro" id="IPR029010">
    <property type="entry name" value="ThuA-like"/>
</dbReference>
<evidence type="ECO:0000313" key="3">
    <source>
        <dbReference type="EMBL" id="NML64647.1"/>
    </source>
</evidence>
<organism evidence="3 4">
    <name type="scientific">Hymenobacter polaris</name>
    <dbReference type="NCBI Taxonomy" id="2682546"/>
    <lineage>
        <taxon>Bacteria</taxon>
        <taxon>Pseudomonadati</taxon>
        <taxon>Bacteroidota</taxon>
        <taxon>Cytophagia</taxon>
        <taxon>Cytophagales</taxon>
        <taxon>Hymenobacteraceae</taxon>
        <taxon>Hymenobacter</taxon>
    </lineage>
</organism>
<sequence>MHVASKQPTHFSGGTRLVAARGPRGTGGRAARLLALGLLLAGGGEAQAQARPPDFRVIAFFTGKQDLAHISFVREANQWFPRMAAQYHFAYDTTSDWQHLNAAFLARYQVVVFLDSRPEQAAQRLAFQQYMEHGGAWLGFHFAAFALTPSAYPQNWAWYHEQFLGSGEYAGNTWRPTAAVLQVADRHHPATRHLPATFRSAPNEWYKWTRDLRQNPAIDVLLAIDPSSFPLGTGPKPFEIWHAGYYPVAWTNRRYRMVYANMGHNDLDYEHGTNQPLSSTFSSPAQSQFLLNSLRWLGRR</sequence>
<proteinExistence type="predicted"/>
<comment type="caution">
    <text evidence="3">The sequence shown here is derived from an EMBL/GenBank/DDBJ whole genome shotgun (WGS) entry which is preliminary data.</text>
</comment>
<dbReference type="RefSeq" id="WP_169529931.1">
    <property type="nucleotide sequence ID" value="NZ_JABBGH010000001.1"/>
</dbReference>
<dbReference type="PANTHER" id="PTHR40469">
    <property type="entry name" value="SECRETED GLYCOSYL HYDROLASE"/>
    <property type="match status" value="1"/>
</dbReference>
<dbReference type="SUPFAM" id="SSF52317">
    <property type="entry name" value="Class I glutamine amidotransferase-like"/>
    <property type="match status" value="1"/>
</dbReference>
<evidence type="ECO:0000259" key="2">
    <source>
        <dbReference type="Pfam" id="PF06283"/>
    </source>
</evidence>
<dbReference type="Pfam" id="PF06283">
    <property type="entry name" value="ThuA"/>
    <property type="match status" value="1"/>
</dbReference>
<evidence type="ECO:0000313" key="4">
    <source>
        <dbReference type="Proteomes" id="UP000559626"/>
    </source>
</evidence>
<accession>A0A7Y0FLB7</accession>
<keyword evidence="4" id="KW-1185">Reference proteome</keyword>
<dbReference type="AlphaFoldDB" id="A0A7Y0FLB7"/>
<feature type="region of interest" description="Disordered" evidence="1">
    <location>
        <begin position="1"/>
        <end position="23"/>
    </location>
</feature>
<evidence type="ECO:0000256" key="1">
    <source>
        <dbReference type="SAM" id="MobiDB-lite"/>
    </source>
</evidence>
<feature type="domain" description="ThuA-like" evidence="2">
    <location>
        <begin position="59"/>
        <end position="272"/>
    </location>
</feature>
<feature type="compositionally biased region" description="Polar residues" evidence="1">
    <location>
        <begin position="1"/>
        <end position="12"/>
    </location>
</feature>
<dbReference type="InterPro" id="IPR029062">
    <property type="entry name" value="Class_I_gatase-like"/>
</dbReference>
<reference evidence="3 4" key="1">
    <citation type="submission" date="2020-04" db="EMBL/GenBank/DDBJ databases">
        <title>Hymenobacter polaris sp. nov., isolated from Arctic soil.</title>
        <authorList>
            <person name="Dahal R.H."/>
        </authorList>
    </citation>
    <scope>NUCLEOTIDE SEQUENCE [LARGE SCALE GENOMIC DNA]</scope>
    <source>
        <strain evidence="3 4">RP-2-7</strain>
    </source>
</reference>
<dbReference type="Gene3D" id="3.40.50.880">
    <property type="match status" value="1"/>
</dbReference>
<dbReference type="EMBL" id="JABBGH010000001">
    <property type="protein sequence ID" value="NML64647.1"/>
    <property type="molecule type" value="Genomic_DNA"/>
</dbReference>
<name>A0A7Y0FLB7_9BACT</name>
<protein>
    <submittedName>
        <fullName evidence="3">ThuA domain-containing protein</fullName>
    </submittedName>
</protein>
<dbReference type="PANTHER" id="PTHR40469:SF2">
    <property type="entry name" value="GALACTOSE-BINDING DOMAIN-LIKE SUPERFAMILY PROTEIN"/>
    <property type="match status" value="1"/>
</dbReference>